<keyword evidence="2" id="KW-0472">Membrane</keyword>
<evidence type="ECO:0000256" key="2">
    <source>
        <dbReference type="SAM" id="Phobius"/>
    </source>
</evidence>
<evidence type="ECO:0000313" key="3">
    <source>
        <dbReference type="EMBL" id="JAE20212.1"/>
    </source>
</evidence>
<reference evidence="3" key="1">
    <citation type="submission" date="2014-09" db="EMBL/GenBank/DDBJ databases">
        <authorList>
            <person name="Magalhaes I.L.F."/>
            <person name="Oliveira U."/>
            <person name="Santos F.R."/>
            <person name="Vidigal T.H.D.A."/>
            <person name="Brescovit A.D."/>
            <person name="Santos A.J."/>
        </authorList>
    </citation>
    <scope>NUCLEOTIDE SEQUENCE</scope>
    <source>
        <tissue evidence="3">Shoot tissue taken approximately 20 cm above the soil surface</tissue>
    </source>
</reference>
<feature type="region of interest" description="Disordered" evidence="1">
    <location>
        <begin position="164"/>
        <end position="220"/>
    </location>
</feature>
<organism evidence="3">
    <name type="scientific">Arundo donax</name>
    <name type="common">Giant reed</name>
    <name type="synonym">Donax arundinaceus</name>
    <dbReference type="NCBI Taxonomy" id="35708"/>
    <lineage>
        <taxon>Eukaryota</taxon>
        <taxon>Viridiplantae</taxon>
        <taxon>Streptophyta</taxon>
        <taxon>Embryophyta</taxon>
        <taxon>Tracheophyta</taxon>
        <taxon>Spermatophyta</taxon>
        <taxon>Magnoliopsida</taxon>
        <taxon>Liliopsida</taxon>
        <taxon>Poales</taxon>
        <taxon>Poaceae</taxon>
        <taxon>PACMAD clade</taxon>
        <taxon>Arundinoideae</taxon>
        <taxon>Arundineae</taxon>
        <taxon>Arundo</taxon>
    </lineage>
</organism>
<proteinExistence type="predicted"/>
<accession>A0A0A9G6V5</accession>
<keyword evidence="2" id="KW-1133">Transmembrane helix</keyword>
<name>A0A0A9G6V5_ARUDO</name>
<keyword evidence="2" id="KW-0812">Transmembrane</keyword>
<protein>
    <submittedName>
        <fullName evidence="3">Uncharacterized protein</fullName>
    </submittedName>
</protein>
<sequence>MHLDAGPIPSVARRHQVTTTAIATADAAGAQQARAEPVDPEAPGQEQRVLLGVRAAADKAELPKTHLSLHLVVVVLLLFLLVPGGVAGRERLDRLKRRRPGAGCALAGRREEVVVVRRAAGQGGEVALRAGAAHAGAVPAQALVVGAAAGEVAGDGRRVVGGHRRLGEVDGRGGGPRRVAARREERAEDRRGAAPHKHGYRSSRLSSSLITTTDTPCRSV</sequence>
<feature type="compositionally biased region" description="Basic and acidic residues" evidence="1">
    <location>
        <begin position="181"/>
        <end position="192"/>
    </location>
</feature>
<evidence type="ECO:0000256" key="1">
    <source>
        <dbReference type="SAM" id="MobiDB-lite"/>
    </source>
</evidence>
<dbReference type="AlphaFoldDB" id="A0A0A9G6V5"/>
<feature type="transmembrane region" description="Helical" evidence="2">
    <location>
        <begin position="67"/>
        <end position="88"/>
    </location>
</feature>
<feature type="compositionally biased region" description="Polar residues" evidence="1">
    <location>
        <begin position="210"/>
        <end position="220"/>
    </location>
</feature>
<reference evidence="3" key="2">
    <citation type="journal article" date="2015" name="Data Brief">
        <title>Shoot transcriptome of the giant reed, Arundo donax.</title>
        <authorList>
            <person name="Barrero R.A."/>
            <person name="Guerrero F.D."/>
            <person name="Moolhuijzen P."/>
            <person name="Goolsby J.A."/>
            <person name="Tidwell J."/>
            <person name="Bellgard S.E."/>
            <person name="Bellgard M.I."/>
        </authorList>
    </citation>
    <scope>NUCLEOTIDE SEQUENCE</scope>
    <source>
        <tissue evidence="3">Shoot tissue taken approximately 20 cm above the soil surface</tissue>
    </source>
</reference>
<dbReference type="EMBL" id="GBRH01177684">
    <property type="protein sequence ID" value="JAE20212.1"/>
    <property type="molecule type" value="Transcribed_RNA"/>
</dbReference>